<accession>A0A0R3M5T7</accession>
<organism evidence="1 2">
    <name type="scientific">Bradyrhizobium lablabi</name>
    <dbReference type="NCBI Taxonomy" id="722472"/>
    <lineage>
        <taxon>Bacteria</taxon>
        <taxon>Pseudomonadati</taxon>
        <taxon>Pseudomonadota</taxon>
        <taxon>Alphaproteobacteria</taxon>
        <taxon>Hyphomicrobiales</taxon>
        <taxon>Nitrobacteraceae</taxon>
        <taxon>Bradyrhizobium</taxon>
    </lineage>
</organism>
<dbReference type="EMBL" id="LLYB01000134">
    <property type="protein sequence ID" value="KRR15652.1"/>
    <property type="molecule type" value="Genomic_DNA"/>
</dbReference>
<dbReference type="OrthoDB" id="8244266at2"/>
<gene>
    <name evidence="1" type="ORF">CQ14_04520</name>
</gene>
<dbReference type="Proteomes" id="UP000051660">
    <property type="component" value="Unassembled WGS sequence"/>
</dbReference>
<name>A0A0R3M5T7_9BRAD</name>
<protein>
    <submittedName>
        <fullName evidence="1">Uncharacterized protein</fullName>
    </submittedName>
</protein>
<proteinExistence type="predicted"/>
<evidence type="ECO:0000313" key="2">
    <source>
        <dbReference type="Proteomes" id="UP000051660"/>
    </source>
</evidence>
<comment type="caution">
    <text evidence="1">The sequence shown here is derived from an EMBL/GenBank/DDBJ whole genome shotgun (WGS) entry which is preliminary data.</text>
</comment>
<reference evidence="1 2" key="1">
    <citation type="submission" date="2014-03" db="EMBL/GenBank/DDBJ databases">
        <title>Bradyrhizobium valentinum sp. nov., isolated from effective nodules of Lupinus mariae-josephae, a lupine endemic of basic-lime soils in Eastern Spain.</title>
        <authorList>
            <person name="Duran D."/>
            <person name="Rey L."/>
            <person name="Navarro A."/>
            <person name="Busquets A."/>
            <person name="Imperial J."/>
            <person name="Ruiz-Argueso T."/>
        </authorList>
    </citation>
    <scope>NUCLEOTIDE SEQUENCE [LARGE SCALE GENOMIC DNA]</scope>
    <source>
        <strain evidence="1 2">CCBAU 23086</strain>
    </source>
</reference>
<dbReference type="AlphaFoldDB" id="A0A0R3M5T7"/>
<evidence type="ECO:0000313" key="1">
    <source>
        <dbReference type="EMBL" id="KRR15652.1"/>
    </source>
</evidence>
<sequence length="69" mass="7795">MAARPTDAEVEAAARVLDKAGRHHHWWSKTIKPYDEFAKTDPIAKSEFEGIVERMLMAASQAKRNTETP</sequence>